<evidence type="ECO:0000313" key="3">
    <source>
        <dbReference type="EMBL" id="KAG8193607.1"/>
    </source>
</evidence>
<dbReference type="SUPFAM" id="SSF52833">
    <property type="entry name" value="Thioredoxin-like"/>
    <property type="match status" value="2"/>
</dbReference>
<proteinExistence type="predicted"/>
<dbReference type="Gene3D" id="3.40.30.10">
    <property type="entry name" value="Glutaredoxin"/>
    <property type="match status" value="2"/>
</dbReference>
<dbReference type="PANTHER" id="PTHR19991:SF2">
    <property type="entry name" value="GH08893P"/>
    <property type="match status" value="1"/>
</dbReference>
<feature type="chain" id="PRO_5043742338" description="Thioredoxin domain-containing protein" evidence="2">
    <location>
        <begin position="19"/>
        <end position="303"/>
    </location>
</feature>
<keyword evidence="1" id="KW-0472">Membrane</keyword>
<reference evidence="3 4" key="1">
    <citation type="journal article" date="2022" name="Nat. Ecol. Evol.">
        <title>A masculinizing supergene underlies an exaggerated male reproductive morph in a spider.</title>
        <authorList>
            <person name="Hendrickx F."/>
            <person name="De Corte Z."/>
            <person name="Sonet G."/>
            <person name="Van Belleghem S.M."/>
            <person name="Kostlbacher S."/>
            <person name="Vangestel C."/>
        </authorList>
    </citation>
    <scope>NUCLEOTIDE SEQUENCE [LARGE SCALE GENOMIC DNA]</scope>
    <source>
        <strain evidence="3">W744_W776</strain>
    </source>
</reference>
<dbReference type="PANTHER" id="PTHR19991">
    <property type="entry name" value="L 2 01289"/>
    <property type="match status" value="1"/>
</dbReference>
<keyword evidence="4" id="KW-1185">Reference proteome</keyword>
<dbReference type="Proteomes" id="UP000827092">
    <property type="component" value="Unassembled WGS sequence"/>
</dbReference>
<name>A0AAV6VC52_9ARAC</name>
<feature type="signal peptide" evidence="2">
    <location>
        <begin position="1"/>
        <end position="18"/>
    </location>
</feature>
<organism evidence="3 4">
    <name type="scientific">Oedothorax gibbosus</name>
    <dbReference type="NCBI Taxonomy" id="931172"/>
    <lineage>
        <taxon>Eukaryota</taxon>
        <taxon>Metazoa</taxon>
        <taxon>Ecdysozoa</taxon>
        <taxon>Arthropoda</taxon>
        <taxon>Chelicerata</taxon>
        <taxon>Arachnida</taxon>
        <taxon>Araneae</taxon>
        <taxon>Araneomorphae</taxon>
        <taxon>Entelegynae</taxon>
        <taxon>Araneoidea</taxon>
        <taxon>Linyphiidae</taxon>
        <taxon>Erigoninae</taxon>
        <taxon>Oedothorax</taxon>
    </lineage>
</organism>
<evidence type="ECO:0000256" key="1">
    <source>
        <dbReference type="SAM" id="Phobius"/>
    </source>
</evidence>
<comment type="caution">
    <text evidence="3">The sequence shown here is derived from an EMBL/GenBank/DDBJ whole genome shotgun (WGS) entry which is preliminary data.</text>
</comment>
<keyword evidence="2" id="KW-0732">Signal</keyword>
<dbReference type="EMBL" id="JAFNEN010000118">
    <property type="protein sequence ID" value="KAG8193607.1"/>
    <property type="molecule type" value="Genomic_DNA"/>
</dbReference>
<dbReference type="InterPro" id="IPR036249">
    <property type="entry name" value="Thioredoxin-like_sf"/>
</dbReference>
<dbReference type="AlphaFoldDB" id="A0AAV6VC52"/>
<evidence type="ECO:0008006" key="5">
    <source>
        <dbReference type="Google" id="ProtNLM"/>
    </source>
</evidence>
<evidence type="ECO:0000256" key="2">
    <source>
        <dbReference type="SAM" id="SignalP"/>
    </source>
</evidence>
<protein>
    <recommendedName>
        <fullName evidence="5">Thioredoxin domain-containing protein</fullName>
    </recommendedName>
</protein>
<accession>A0AAV6VC52</accession>
<keyword evidence="1" id="KW-0812">Transmembrane</keyword>
<gene>
    <name evidence="3" type="ORF">JTE90_000240</name>
</gene>
<sequence>MFFRVIFYFCIPLIYIHAAKNELSESQKEIDSFEKILREESALVVLFTQPCCECTDCVEAEVLLGGMSKEIEENLGVLVARIREPSLKSRYGVKKVPAMAYVRNNMTAMYDGLFEFEEVYAWLQDNRFPATAELDDSSFEHLTQAATGATTGDWLVMFHDGTCCKNRELIHLETAGTKMRNKVNVASVNVLKAPETSERFKITSCPEVIFFRHQRLYRLSLPDITSTTLRRFSEGFYKNSKAERVPMPPSLFDKFRDKTILFYKKNSYQVFVGLVISTICIMLYLIASAIKSPAEQKSDKKSK</sequence>
<evidence type="ECO:0000313" key="4">
    <source>
        <dbReference type="Proteomes" id="UP000827092"/>
    </source>
</evidence>
<feature type="transmembrane region" description="Helical" evidence="1">
    <location>
        <begin position="268"/>
        <end position="290"/>
    </location>
</feature>
<keyword evidence="1" id="KW-1133">Transmembrane helix</keyword>